<sequence>MSNLNVTYEEMHSAAAKLKAGRSEIEGQLAKLKSMIDGLVSGGYVTDKSSKAFQTSYEEFNTGVNKTIEGLDGMGEYLSQAAKALQDTDEQLASALNK</sequence>
<dbReference type="RefSeq" id="WP_310303110.1">
    <property type="nucleotide sequence ID" value="NZ_BAAAPS010000010.1"/>
</dbReference>
<dbReference type="InterPro" id="IPR036689">
    <property type="entry name" value="ESAT-6-like_sf"/>
</dbReference>
<dbReference type="Proteomes" id="UP001183648">
    <property type="component" value="Unassembled WGS sequence"/>
</dbReference>
<gene>
    <name evidence="2" type="ORF">J2S63_002683</name>
</gene>
<dbReference type="InterPro" id="IPR010310">
    <property type="entry name" value="T7SS_ESAT-6-like"/>
</dbReference>
<organism evidence="2 3">
    <name type="scientific">Nocardioides marmoribigeumensis</name>
    <dbReference type="NCBI Taxonomy" id="433649"/>
    <lineage>
        <taxon>Bacteria</taxon>
        <taxon>Bacillati</taxon>
        <taxon>Actinomycetota</taxon>
        <taxon>Actinomycetes</taxon>
        <taxon>Propionibacteriales</taxon>
        <taxon>Nocardioidaceae</taxon>
        <taxon>Nocardioides</taxon>
    </lineage>
</organism>
<name>A0ABU2BXK1_9ACTN</name>
<dbReference type="NCBIfam" id="TIGR03930">
    <property type="entry name" value="WXG100_ESAT6"/>
    <property type="match status" value="1"/>
</dbReference>
<dbReference type="SUPFAM" id="SSF140453">
    <property type="entry name" value="EsxAB dimer-like"/>
    <property type="match status" value="1"/>
</dbReference>
<reference evidence="2 3" key="1">
    <citation type="submission" date="2023-07" db="EMBL/GenBank/DDBJ databases">
        <title>Sequencing the genomes of 1000 actinobacteria strains.</title>
        <authorList>
            <person name="Klenk H.-P."/>
        </authorList>
    </citation>
    <scope>NUCLEOTIDE SEQUENCE [LARGE SCALE GENOMIC DNA]</scope>
    <source>
        <strain evidence="2 3">DSM 19426</strain>
    </source>
</reference>
<dbReference type="EMBL" id="JAVDYG010000001">
    <property type="protein sequence ID" value="MDR7363130.1"/>
    <property type="molecule type" value="Genomic_DNA"/>
</dbReference>
<evidence type="ECO:0000313" key="3">
    <source>
        <dbReference type="Proteomes" id="UP001183648"/>
    </source>
</evidence>
<accession>A0ABU2BXK1</accession>
<protein>
    <recommendedName>
        <fullName evidence="1">ESAT-6-like protein</fullName>
    </recommendedName>
</protein>
<evidence type="ECO:0000313" key="2">
    <source>
        <dbReference type="EMBL" id="MDR7363130.1"/>
    </source>
</evidence>
<proteinExistence type="inferred from homology"/>
<comment type="caution">
    <text evidence="2">The sequence shown here is derived from an EMBL/GenBank/DDBJ whole genome shotgun (WGS) entry which is preliminary data.</text>
</comment>
<dbReference type="Gene3D" id="1.10.287.1060">
    <property type="entry name" value="ESAT-6-like"/>
    <property type="match status" value="1"/>
</dbReference>
<evidence type="ECO:0000256" key="1">
    <source>
        <dbReference type="RuleBase" id="RU362001"/>
    </source>
</evidence>
<comment type="similarity">
    <text evidence="1">Belongs to the WXG100 family.</text>
</comment>
<keyword evidence="3" id="KW-1185">Reference proteome</keyword>
<dbReference type="Pfam" id="PF06013">
    <property type="entry name" value="WXG100"/>
    <property type="match status" value="1"/>
</dbReference>